<reference evidence="1 2" key="1">
    <citation type="submission" date="2019-06" db="EMBL/GenBank/DDBJ databases">
        <title>Draft genomes of female and male turbot (Scophthalmus maximus).</title>
        <authorList>
            <person name="Xu H."/>
            <person name="Xu X.-W."/>
            <person name="Shao C."/>
            <person name="Chen S."/>
        </authorList>
    </citation>
    <scope>NUCLEOTIDE SEQUENCE [LARGE SCALE GENOMIC DNA]</scope>
    <source>
        <strain evidence="1">Ysfricsl-2016a</strain>
        <tissue evidence="1">Blood</tissue>
    </source>
</reference>
<dbReference type="EMBL" id="VEVO01000021">
    <property type="protein sequence ID" value="KAF0024383.1"/>
    <property type="molecule type" value="Genomic_DNA"/>
</dbReference>
<organism evidence="1 2">
    <name type="scientific">Scophthalmus maximus</name>
    <name type="common">Turbot</name>
    <name type="synonym">Psetta maxima</name>
    <dbReference type="NCBI Taxonomy" id="52904"/>
    <lineage>
        <taxon>Eukaryota</taxon>
        <taxon>Metazoa</taxon>
        <taxon>Chordata</taxon>
        <taxon>Craniata</taxon>
        <taxon>Vertebrata</taxon>
        <taxon>Euteleostomi</taxon>
        <taxon>Actinopterygii</taxon>
        <taxon>Neopterygii</taxon>
        <taxon>Teleostei</taxon>
        <taxon>Neoteleostei</taxon>
        <taxon>Acanthomorphata</taxon>
        <taxon>Carangaria</taxon>
        <taxon>Pleuronectiformes</taxon>
        <taxon>Pleuronectoidei</taxon>
        <taxon>Scophthalmidae</taxon>
        <taxon>Scophthalmus</taxon>
    </lineage>
</organism>
<sequence length="213" mass="24795">MMHFIKRAARYVCIVDTASRCQPTMQVSGDLRDGEEFFEKSTIPMVYKEEIVRQSSQYEKQTNRRISDWKSQRRFEFFFADILYPCKLSRRYSCSPVVYADLDCTARLTPGPAFPATYNKNLIRVNVRNTRTDTPKLCRQFARYPNSTSLRFLRALCDVEFLLRNCFQMLHRSPDIFSPPDFAEGAVCVPDFSGKIDGKRPQMPQSVPENVRT</sequence>
<dbReference type="Proteomes" id="UP000438429">
    <property type="component" value="Unassembled WGS sequence"/>
</dbReference>
<evidence type="ECO:0000313" key="1">
    <source>
        <dbReference type="EMBL" id="KAF0024383.1"/>
    </source>
</evidence>
<dbReference type="AlphaFoldDB" id="A0A6A4RQU0"/>
<name>A0A6A4RQU0_SCOMX</name>
<gene>
    <name evidence="1" type="ORF">F2P81_023185</name>
</gene>
<protein>
    <submittedName>
        <fullName evidence="1">Uncharacterized protein</fullName>
    </submittedName>
</protein>
<comment type="caution">
    <text evidence="1">The sequence shown here is derived from an EMBL/GenBank/DDBJ whole genome shotgun (WGS) entry which is preliminary data.</text>
</comment>
<accession>A0A6A4RQU0</accession>
<evidence type="ECO:0000313" key="2">
    <source>
        <dbReference type="Proteomes" id="UP000438429"/>
    </source>
</evidence>
<proteinExistence type="predicted"/>